<feature type="domain" description="Mandelate racemase/muconate lactonizing enzyme C-terminal" evidence="4">
    <location>
        <begin position="149"/>
        <end position="244"/>
    </location>
</feature>
<dbReference type="PANTHER" id="PTHR48080">
    <property type="entry name" value="D-GALACTONATE DEHYDRATASE-RELATED"/>
    <property type="match status" value="1"/>
</dbReference>
<gene>
    <name evidence="5" type="ORF">METZ01_LOCUS294913</name>
</gene>
<reference evidence="5" key="1">
    <citation type="submission" date="2018-05" db="EMBL/GenBank/DDBJ databases">
        <authorList>
            <person name="Lanie J.A."/>
            <person name="Ng W.-L."/>
            <person name="Kazmierczak K.M."/>
            <person name="Andrzejewski T.M."/>
            <person name="Davidsen T.M."/>
            <person name="Wayne K.J."/>
            <person name="Tettelin H."/>
            <person name="Glass J.I."/>
            <person name="Rusch D."/>
            <person name="Podicherti R."/>
            <person name="Tsui H.-C.T."/>
            <person name="Winkler M.E."/>
        </authorList>
    </citation>
    <scope>NUCLEOTIDE SEQUENCE</scope>
</reference>
<organism evidence="5">
    <name type="scientific">marine metagenome</name>
    <dbReference type="NCBI Taxonomy" id="408172"/>
    <lineage>
        <taxon>unclassified sequences</taxon>
        <taxon>metagenomes</taxon>
        <taxon>ecological metagenomes</taxon>
    </lineage>
</organism>
<dbReference type="SUPFAM" id="SSF51604">
    <property type="entry name" value="Enolase C-terminal domain-like"/>
    <property type="match status" value="1"/>
</dbReference>
<dbReference type="EC" id="4.2.1.40" evidence="3"/>
<dbReference type="Pfam" id="PF13378">
    <property type="entry name" value="MR_MLE_C"/>
    <property type="match status" value="1"/>
</dbReference>
<dbReference type="InterPro" id="IPR034593">
    <property type="entry name" value="DgoD-like"/>
</dbReference>
<dbReference type="SMART" id="SM00922">
    <property type="entry name" value="MR_MLE"/>
    <property type="match status" value="1"/>
</dbReference>
<evidence type="ECO:0000256" key="1">
    <source>
        <dbReference type="ARBA" id="ARBA00001426"/>
    </source>
</evidence>
<dbReference type="InterPro" id="IPR013342">
    <property type="entry name" value="Mandelate_racemase_C"/>
</dbReference>
<proteinExistence type="predicted"/>
<comment type="pathway">
    <text evidence="2">Carbohydrate acid metabolism; D-glucarate degradation; 2,5-dioxopentanoate from D-glucarate: step 1/2.</text>
</comment>
<feature type="non-terminal residue" evidence="5">
    <location>
        <position position="330"/>
    </location>
</feature>
<dbReference type="InterPro" id="IPR036849">
    <property type="entry name" value="Enolase-like_C_sf"/>
</dbReference>
<evidence type="ECO:0000256" key="2">
    <source>
        <dbReference type="ARBA" id="ARBA00005183"/>
    </source>
</evidence>
<dbReference type="PANTHER" id="PTHR48080:SF4">
    <property type="entry name" value="GLUCARATE DEHYDRATASE"/>
    <property type="match status" value="1"/>
</dbReference>
<dbReference type="Gene3D" id="3.30.390.10">
    <property type="entry name" value="Enolase-like, N-terminal domain"/>
    <property type="match status" value="1"/>
</dbReference>
<dbReference type="InterPro" id="IPR029017">
    <property type="entry name" value="Enolase-like_N"/>
</dbReference>
<dbReference type="Gene3D" id="3.20.20.120">
    <property type="entry name" value="Enolase-like C-terminal domain"/>
    <property type="match status" value="1"/>
</dbReference>
<evidence type="ECO:0000259" key="4">
    <source>
        <dbReference type="SMART" id="SM00922"/>
    </source>
</evidence>
<dbReference type="AlphaFoldDB" id="A0A382LZ91"/>
<evidence type="ECO:0000313" key="5">
    <source>
        <dbReference type="EMBL" id="SVC42059.1"/>
    </source>
</evidence>
<accession>A0A382LZ91</accession>
<evidence type="ECO:0000256" key="3">
    <source>
        <dbReference type="ARBA" id="ARBA00011973"/>
    </source>
</evidence>
<dbReference type="InterPro" id="IPR029065">
    <property type="entry name" value="Enolase_C-like"/>
</dbReference>
<comment type="catalytic activity">
    <reaction evidence="1">
        <text>D-glucarate = 5-dehydro-4-deoxy-D-glucarate + H2O</text>
        <dbReference type="Rhea" id="RHEA:14573"/>
        <dbReference type="ChEBI" id="CHEBI:15377"/>
        <dbReference type="ChEBI" id="CHEBI:30612"/>
        <dbReference type="ChEBI" id="CHEBI:42819"/>
        <dbReference type="EC" id="4.2.1.40"/>
    </reaction>
</comment>
<dbReference type="SUPFAM" id="SSF54826">
    <property type="entry name" value="Enolase N-terminal domain-like"/>
    <property type="match status" value="1"/>
</dbReference>
<sequence length="330" mass="36643">MKITDVILHKVVVPMRPGAVHSEGVEDKLCAPDPVTGRSLNFWEFPKWIVELVADNGLVGLGEPRRGDLYAPLCAYAEQIIGKTLQELPVGNLPLPHGDDYESYIIYEAYEMAWLDLMGQHLGVPVHHLLGGKKIDRVPIDFWMGRGTPEDTARRAQMGLEIGFRGLKMKCELGDPIAERVAAVREVAPEFSIVLDPNERFVDLDGARAVARSLERFDRVIFESPVPQDRLDWYVELRGKIPQSIALHLTSINDLLPALRLEAADHYNLLGPLKQFVDWATLTRAAGCATWRGMGMDLGVRDMSSVHAAAAAGCQLPCDIIGHLLREDDL</sequence>
<protein>
    <recommendedName>
        <fullName evidence="3">glucarate dehydratase</fullName>
        <ecNumber evidence="3">4.2.1.40</ecNumber>
    </recommendedName>
</protein>
<dbReference type="EMBL" id="UINC01090271">
    <property type="protein sequence ID" value="SVC42059.1"/>
    <property type="molecule type" value="Genomic_DNA"/>
</dbReference>
<dbReference type="GO" id="GO:0008872">
    <property type="term" value="F:glucarate dehydratase activity"/>
    <property type="evidence" value="ECO:0007669"/>
    <property type="project" value="UniProtKB-EC"/>
</dbReference>
<name>A0A382LZ91_9ZZZZ</name>